<dbReference type="EMBL" id="RCHU02000011">
    <property type="protein sequence ID" value="KAL3576815.1"/>
    <property type="molecule type" value="Genomic_DNA"/>
</dbReference>
<organism evidence="1 2">
    <name type="scientific">Populus alba</name>
    <name type="common">White poplar</name>
    <dbReference type="NCBI Taxonomy" id="43335"/>
    <lineage>
        <taxon>Eukaryota</taxon>
        <taxon>Viridiplantae</taxon>
        <taxon>Streptophyta</taxon>
        <taxon>Embryophyta</taxon>
        <taxon>Tracheophyta</taxon>
        <taxon>Spermatophyta</taxon>
        <taxon>Magnoliopsida</taxon>
        <taxon>eudicotyledons</taxon>
        <taxon>Gunneridae</taxon>
        <taxon>Pentapetalae</taxon>
        <taxon>rosids</taxon>
        <taxon>fabids</taxon>
        <taxon>Malpighiales</taxon>
        <taxon>Salicaceae</taxon>
        <taxon>Saliceae</taxon>
        <taxon>Populus</taxon>
    </lineage>
</organism>
<accession>A0ACC4BE02</accession>
<sequence length="168" mass="18268">MKTPSDQYKANHLMALSQSSLPTTTETINQLSSSATLLQLNRHSMRKSSAMAASAFEDMGPQNPVQIATRGTVGSLVMQELKYFSQLELSHGSSQKPQPRITAMASTGNQPKTTLGSALTTPKKKLKGGSRRLPRICSVVEVSDSSRPVRISGFSYRNLKSEDKKLQA</sequence>
<keyword evidence="2" id="KW-1185">Reference proteome</keyword>
<proteinExistence type="predicted"/>
<name>A0ACC4BE02_POPAL</name>
<comment type="caution">
    <text evidence="1">The sequence shown here is derived from an EMBL/GenBank/DDBJ whole genome shotgun (WGS) entry which is preliminary data.</text>
</comment>
<evidence type="ECO:0000313" key="2">
    <source>
        <dbReference type="Proteomes" id="UP000309997"/>
    </source>
</evidence>
<reference evidence="1 2" key="1">
    <citation type="journal article" date="2024" name="Plant Biotechnol. J.">
        <title>Genome and CRISPR/Cas9 system of a widespread forest tree (Populus alba) in the world.</title>
        <authorList>
            <person name="Liu Y.J."/>
            <person name="Jiang P.F."/>
            <person name="Han X.M."/>
            <person name="Li X.Y."/>
            <person name="Wang H.M."/>
            <person name="Wang Y.J."/>
            <person name="Wang X.X."/>
            <person name="Zeng Q.Y."/>
        </authorList>
    </citation>
    <scope>NUCLEOTIDE SEQUENCE [LARGE SCALE GENOMIC DNA]</scope>
    <source>
        <strain evidence="2">cv. PAL-ZL1</strain>
    </source>
</reference>
<protein>
    <submittedName>
        <fullName evidence="1">Uncharacterized protein</fullName>
    </submittedName>
</protein>
<evidence type="ECO:0000313" key="1">
    <source>
        <dbReference type="EMBL" id="KAL3576815.1"/>
    </source>
</evidence>
<gene>
    <name evidence="1" type="ORF">D5086_022098</name>
</gene>
<dbReference type="Proteomes" id="UP000309997">
    <property type="component" value="Unassembled WGS sequence"/>
</dbReference>